<keyword evidence="1" id="KW-0812">Transmembrane</keyword>
<name>A0ABU1AYW3_9BACT</name>
<keyword evidence="1" id="KW-1133">Transmembrane helix</keyword>
<dbReference type="RefSeq" id="WP_308952238.1">
    <property type="nucleotide sequence ID" value="NZ_JARXHW010000063.1"/>
</dbReference>
<comment type="caution">
    <text evidence="2">The sequence shown here is derived from an EMBL/GenBank/DDBJ whole genome shotgun (WGS) entry which is preliminary data.</text>
</comment>
<sequence>MNESEQLEAARLQSIARGLCLARLAGYVMAVLLLVLGGAALSQGPGAFDSFKGAYFLVYAVVLCLPFQRMPAQTWPWAYGLLVALSALFVFVMIAVVMFAYMAAAERGERLGIPGFEGMLIFFALLQVPVVLFQRKPDLLD</sequence>
<accession>A0ABU1AYW3</accession>
<feature type="transmembrane region" description="Helical" evidence="1">
    <location>
        <begin position="77"/>
        <end position="101"/>
    </location>
</feature>
<dbReference type="Proteomes" id="UP001225316">
    <property type="component" value="Unassembled WGS sequence"/>
</dbReference>
<dbReference type="EMBL" id="JARXHW010000063">
    <property type="protein sequence ID" value="MDQ8209336.1"/>
    <property type="molecule type" value="Genomic_DNA"/>
</dbReference>
<organism evidence="2 3">
    <name type="scientific">Thalassobacterium maritimum</name>
    <dbReference type="NCBI Taxonomy" id="3041265"/>
    <lineage>
        <taxon>Bacteria</taxon>
        <taxon>Pseudomonadati</taxon>
        <taxon>Verrucomicrobiota</taxon>
        <taxon>Opitutia</taxon>
        <taxon>Puniceicoccales</taxon>
        <taxon>Coraliomargaritaceae</taxon>
        <taxon>Thalassobacterium</taxon>
    </lineage>
</organism>
<proteinExistence type="predicted"/>
<evidence type="ECO:0008006" key="4">
    <source>
        <dbReference type="Google" id="ProtNLM"/>
    </source>
</evidence>
<evidence type="ECO:0000313" key="2">
    <source>
        <dbReference type="EMBL" id="MDQ8209336.1"/>
    </source>
</evidence>
<evidence type="ECO:0000313" key="3">
    <source>
        <dbReference type="Proteomes" id="UP001225316"/>
    </source>
</evidence>
<reference evidence="2 3" key="1">
    <citation type="submission" date="2023-04" db="EMBL/GenBank/DDBJ databases">
        <title>A novel bacteria isolated from coastal sediment.</title>
        <authorList>
            <person name="Liu X.-J."/>
            <person name="Du Z.-J."/>
        </authorList>
    </citation>
    <scope>NUCLEOTIDE SEQUENCE [LARGE SCALE GENOMIC DNA]</scope>
    <source>
        <strain evidence="2 3">SDUM461003</strain>
    </source>
</reference>
<feature type="transmembrane region" description="Helical" evidence="1">
    <location>
        <begin position="21"/>
        <end position="41"/>
    </location>
</feature>
<feature type="transmembrane region" description="Helical" evidence="1">
    <location>
        <begin position="113"/>
        <end position="133"/>
    </location>
</feature>
<keyword evidence="3" id="KW-1185">Reference proteome</keyword>
<protein>
    <recommendedName>
        <fullName evidence="4">DUF805 domain-containing protein</fullName>
    </recommendedName>
</protein>
<feature type="transmembrane region" description="Helical" evidence="1">
    <location>
        <begin position="53"/>
        <end position="70"/>
    </location>
</feature>
<keyword evidence="1" id="KW-0472">Membrane</keyword>
<gene>
    <name evidence="2" type="ORF">QEH52_17545</name>
</gene>
<evidence type="ECO:0000256" key="1">
    <source>
        <dbReference type="SAM" id="Phobius"/>
    </source>
</evidence>